<dbReference type="Proteomes" id="UP000287651">
    <property type="component" value="Unassembled WGS sequence"/>
</dbReference>
<dbReference type="AlphaFoldDB" id="A0A427AAG8"/>
<organism evidence="1 2">
    <name type="scientific">Ensete ventricosum</name>
    <name type="common">Abyssinian banana</name>
    <name type="synonym">Musa ensete</name>
    <dbReference type="NCBI Taxonomy" id="4639"/>
    <lineage>
        <taxon>Eukaryota</taxon>
        <taxon>Viridiplantae</taxon>
        <taxon>Streptophyta</taxon>
        <taxon>Embryophyta</taxon>
        <taxon>Tracheophyta</taxon>
        <taxon>Spermatophyta</taxon>
        <taxon>Magnoliopsida</taxon>
        <taxon>Liliopsida</taxon>
        <taxon>Zingiberales</taxon>
        <taxon>Musaceae</taxon>
        <taxon>Ensete</taxon>
    </lineage>
</organism>
<accession>A0A427AAG8</accession>
<name>A0A427AAG8_ENSVE</name>
<gene>
    <name evidence="1" type="ORF">B296_00011658</name>
</gene>
<reference evidence="1 2" key="1">
    <citation type="journal article" date="2014" name="Agronomy (Basel)">
        <title>A Draft Genome Sequence for Ensete ventricosum, the Drought-Tolerant Tree Against Hunger.</title>
        <authorList>
            <person name="Harrison J."/>
            <person name="Moore K.A."/>
            <person name="Paszkiewicz K."/>
            <person name="Jones T."/>
            <person name="Grant M."/>
            <person name="Ambacheew D."/>
            <person name="Muzemil S."/>
            <person name="Studholme D.J."/>
        </authorList>
    </citation>
    <scope>NUCLEOTIDE SEQUENCE [LARGE SCALE GENOMIC DNA]</scope>
</reference>
<evidence type="ECO:0000313" key="2">
    <source>
        <dbReference type="Proteomes" id="UP000287651"/>
    </source>
</evidence>
<dbReference type="EMBL" id="AMZH03003155">
    <property type="protein sequence ID" value="RRT73235.1"/>
    <property type="molecule type" value="Genomic_DNA"/>
</dbReference>
<comment type="caution">
    <text evidence="1">The sequence shown here is derived from an EMBL/GenBank/DDBJ whole genome shotgun (WGS) entry which is preliminary data.</text>
</comment>
<protein>
    <submittedName>
        <fullName evidence="1">Uncharacterized protein</fullName>
    </submittedName>
</protein>
<evidence type="ECO:0000313" key="1">
    <source>
        <dbReference type="EMBL" id="RRT73235.1"/>
    </source>
</evidence>
<proteinExistence type="predicted"/>
<sequence length="108" mass="11609">MSGTSTMRLRGCRRRWWLFAEEGNNDLERETVAGNLCSKGSLLAASKSDGSERSLLATCAARITVGCDQITVGRKRLLLAAIKVDGYERSLLAAFVQQEIAAGCDQGG</sequence>